<sequence>MTLVADASRSLLLLGTVAFFVLWERRLMGAAQGRMGPSRAGRWGLLQPLADGAKLLSKGRIRPARGEADAFFAWACVALSLPLLGWSFLPWAGREEGGSAASVLLSSAAATLMLWAAASGARAAGSGYALLGAVRGAVQGLSVELAWMLSLVPALLARESLAVPCAAGSDPASMSPGSWGFPLLGALGALLLAEGHRPPFDLMEGESELVSGHSVEHAGFPFAGAFLAEQAAGWMACAVLAAVWVSPLGDPSWFFATGTAAFFLLASRLPLPRARADLLADRLWKAAFPAALGAACAGFGAFAR</sequence>
<evidence type="ECO:0000256" key="9">
    <source>
        <dbReference type="SAM" id="Phobius"/>
    </source>
</evidence>
<keyword evidence="4 7" id="KW-0812">Transmembrane</keyword>
<keyword evidence="7" id="KW-0520">NAD</keyword>
<protein>
    <recommendedName>
        <fullName evidence="3 8">NADH-ubiquinone oxidoreductase chain 1</fullName>
        <ecNumber evidence="8">7.1.1.2</ecNumber>
    </recommendedName>
</protein>
<dbReference type="PROSITE" id="PS00667">
    <property type="entry name" value="COMPLEX1_ND1_1"/>
    <property type="match status" value="1"/>
</dbReference>
<gene>
    <name evidence="10" type="primary">nad1</name>
</gene>
<feature type="transmembrane region" description="Helical" evidence="9">
    <location>
        <begin position="222"/>
        <end position="246"/>
    </location>
</feature>
<comment type="subcellular location">
    <subcellularLocation>
        <location evidence="1">Membrane</location>
        <topology evidence="1">Multi-pass membrane protein</topology>
    </subcellularLocation>
    <subcellularLocation>
        <location evidence="7">Mitochondrion inner membrane</location>
        <topology evidence="7">Multi-pass membrane protein</topology>
    </subcellularLocation>
</comment>
<evidence type="ECO:0000256" key="8">
    <source>
        <dbReference type="RuleBase" id="RU000473"/>
    </source>
</evidence>
<evidence type="ECO:0000256" key="7">
    <source>
        <dbReference type="RuleBase" id="RU000471"/>
    </source>
</evidence>
<feature type="transmembrane region" description="Helical" evidence="9">
    <location>
        <begin position="252"/>
        <end position="271"/>
    </location>
</feature>
<evidence type="ECO:0000256" key="2">
    <source>
        <dbReference type="ARBA" id="ARBA00010535"/>
    </source>
</evidence>
<evidence type="ECO:0000256" key="6">
    <source>
        <dbReference type="ARBA" id="ARBA00023136"/>
    </source>
</evidence>
<dbReference type="PANTHER" id="PTHR11432">
    <property type="entry name" value="NADH DEHYDROGENASE SUBUNIT 1"/>
    <property type="match status" value="1"/>
</dbReference>
<evidence type="ECO:0000256" key="4">
    <source>
        <dbReference type="ARBA" id="ARBA00022692"/>
    </source>
</evidence>
<dbReference type="Pfam" id="PF00146">
    <property type="entry name" value="NADHdh"/>
    <property type="match status" value="1"/>
</dbReference>
<dbReference type="GO" id="GO:0009060">
    <property type="term" value="P:aerobic respiration"/>
    <property type="evidence" value="ECO:0007669"/>
    <property type="project" value="TreeGrafter"/>
</dbReference>
<dbReference type="AlphaFoldDB" id="A0A140CUR9"/>
<dbReference type="PROSITE" id="PS00668">
    <property type="entry name" value="COMPLEX1_ND1_2"/>
    <property type="match status" value="1"/>
</dbReference>
<dbReference type="GO" id="GO:0008137">
    <property type="term" value="F:NADH dehydrogenase (ubiquinone) activity"/>
    <property type="evidence" value="ECO:0007669"/>
    <property type="project" value="UniProtKB-EC"/>
</dbReference>
<accession>A0A140CUR9</accession>
<dbReference type="GO" id="GO:0005743">
    <property type="term" value="C:mitochondrial inner membrane"/>
    <property type="evidence" value="ECO:0007669"/>
    <property type="project" value="UniProtKB-SubCell"/>
</dbReference>
<dbReference type="EC" id="7.1.1.2" evidence="8"/>
<dbReference type="GO" id="GO:0003954">
    <property type="term" value="F:NADH dehydrogenase activity"/>
    <property type="evidence" value="ECO:0007669"/>
    <property type="project" value="TreeGrafter"/>
</dbReference>
<keyword evidence="8" id="KW-0830">Ubiquinone</keyword>
<feature type="transmembrane region" description="Helical" evidence="9">
    <location>
        <begin position="70"/>
        <end position="92"/>
    </location>
</feature>
<feature type="transmembrane region" description="Helical" evidence="9">
    <location>
        <begin position="130"/>
        <end position="156"/>
    </location>
</feature>
<dbReference type="PANTHER" id="PTHR11432:SF3">
    <property type="entry name" value="NADH-UBIQUINONE OXIDOREDUCTASE CHAIN 1"/>
    <property type="match status" value="1"/>
</dbReference>
<comment type="catalytic activity">
    <reaction evidence="8">
        <text>a ubiquinone + NADH + 5 H(+)(in) = a ubiquinol + NAD(+) + 4 H(+)(out)</text>
        <dbReference type="Rhea" id="RHEA:29091"/>
        <dbReference type="Rhea" id="RHEA-COMP:9565"/>
        <dbReference type="Rhea" id="RHEA-COMP:9566"/>
        <dbReference type="ChEBI" id="CHEBI:15378"/>
        <dbReference type="ChEBI" id="CHEBI:16389"/>
        <dbReference type="ChEBI" id="CHEBI:17976"/>
        <dbReference type="ChEBI" id="CHEBI:57540"/>
        <dbReference type="ChEBI" id="CHEBI:57945"/>
        <dbReference type="EC" id="7.1.1.2"/>
    </reaction>
</comment>
<comment type="similarity">
    <text evidence="2 7">Belongs to the complex I subunit 1 family.</text>
</comment>
<geneLocation type="mitochondrion" evidence="10"/>
<keyword evidence="10" id="KW-0560">Oxidoreductase</keyword>
<evidence type="ECO:0000313" key="10">
    <source>
        <dbReference type="EMBL" id="AMJ16549.1"/>
    </source>
</evidence>
<dbReference type="InterPro" id="IPR001694">
    <property type="entry name" value="NADH_UbQ_OxRdtase_su1/FPO"/>
</dbReference>
<feature type="transmembrane region" description="Helical" evidence="9">
    <location>
        <begin position="283"/>
        <end position="303"/>
    </location>
</feature>
<evidence type="ECO:0000256" key="5">
    <source>
        <dbReference type="ARBA" id="ARBA00022989"/>
    </source>
</evidence>
<keyword evidence="6 9" id="KW-0472">Membrane</keyword>
<proteinExistence type="inferred from homology"/>
<feature type="transmembrane region" description="Helical" evidence="9">
    <location>
        <begin position="98"/>
        <end position="118"/>
    </location>
</feature>
<dbReference type="EMBL" id="KT997966">
    <property type="protein sequence ID" value="AMJ16549.1"/>
    <property type="molecule type" value="Genomic_DNA"/>
</dbReference>
<keyword evidence="8 10" id="KW-0496">Mitochondrion</keyword>
<keyword evidence="5 9" id="KW-1133">Transmembrane helix</keyword>
<name>A0A140CUR9_9METZ</name>
<evidence type="ECO:0000256" key="1">
    <source>
        <dbReference type="ARBA" id="ARBA00004141"/>
    </source>
</evidence>
<evidence type="ECO:0000256" key="3">
    <source>
        <dbReference type="ARBA" id="ARBA00021009"/>
    </source>
</evidence>
<reference evidence="10" key="1">
    <citation type="journal article" date="2016" name="Curr. Biol.">
        <title>Extensive Mitochondrial mRNA Editing and Unusual Mitochondrial Genome Organization in Calcaronean Sponges.</title>
        <authorList>
            <person name="Lavrov D.V."/>
            <person name="Adamski M."/>
            <person name="Chevaldonne P."/>
            <person name="Adamska M."/>
        </authorList>
    </citation>
    <scope>NUCLEOTIDE SEQUENCE</scope>
</reference>
<dbReference type="InterPro" id="IPR018086">
    <property type="entry name" value="NADH_UbQ_OxRdtase_su1_CS"/>
</dbReference>
<organism evidence="10">
    <name type="scientific">Leucosolenia complicata</name>
    <dbReference type="NCBI Taxonomy" id="433461"/>
    <lineage>
        <taxon>Eukaryota</taxon>
        <taxon>Metazoa</taxon>
        <taxon>Porifera</taxon>
        <taxon>Calcarea</taxon>
        <taxon>Calcaronea</taxon>
        <taxon>Leucosolenida</taxon>
        <taxon>Leucosoleniidae</taxon>
        <taxon>Leucosolenia</taxon>
    </lineage>
</organism>